<reference evidence="3" key="1">
    <citation type="submission" date="2018-06" db="EMBL/GenBank/DDBJ databases">
        <authorList>
            <person name="Zhirakovskaya E."/>
        </authorList>
    </citation>
    <scope>NUCLEOTIDE SEQUENCE</scope>
</reference>
<feature type="transmembrane region" description="Helical" evidence="2">
    <location>
        <begin position="315"/>
        <end position="333"/>
    </location>
</feature>
<feature type="compositionally biased region" description="Basic and acidic residues" evidence="1">
    <location>
        <begin position="32"/>
        <end position="41"/>
    </location>
</feature>
<dbReference type="AlphaFoldDB" id="A0A3B0XJM6"/>
<evidence type="ECO:0000313" key="3">
    <source>
        <dbReference type="EMBL" id="VAW63327.1"/>
    </source>
</evidence>
<feature type="transmembrane region" description="Helical" evidence="2">
    <location>
        <begin position="120"/>
        <end position="142"/>
    </location>
</feature>
<sequence length="339" mass="38454">MNQAKFEKKYIGFWCEYEEKLGLSFSSMSQSEPEKKSEKNQSKKINPDLGEDFPENYRLLCHHLSLARSRHYSPLLVERLERIVVKAHQIFYKRKTHLLASVVIYFTSGFAQSIREEWRLVLLSSVLFFGTFFAMLITLQYFPDMVYTVISGEQLAEMESMYDPTQDKIGRGRESDTDFEMFGFYIFNNTGIGLKTFASGLLFGIGSVITLLFNGLTIGGVAGYLTHIGYSSTFWPFVSGHSAMELTAIVLSGAAGFKLGFSLISPRRKSRLRSLRDSAQDAIYIMYGVAVMFVIAAFIEAYWSSMSDVPASVKYSVGVINWVLLLTYFIFAGRKRAVR</sequence>
<accession>A0A3B0XJM6</accession>
<keyword evidence="2" id="KW-0812">Transmembrane</keyword>
<keyword evidence="2" id="KW-0472">Membrane</keyword>
<dbReference type="PANTHER" id="PTHR35337">
    <property type="entry name" value="SLR1478 PROTEIN"/>
    <property type="match status" value="1"/>
</dbReference>
<evidence type="ECO:0000256" key="2">
    <source>
        <dbReference type="SAM" id="Phobius"/>
    </source>
</evidence>
<keyword evidence="2" id="KW-1133">Transmembrane helix</keyword>
<feature type="region of interest" description="Disordered" evidence="1">
    <location>
        <begin position="29"/>
        <end position="48"/>
    </location>
</feature>
<feature type="transmembrane region" description="Helical" evidence="2">
    <location>
        <begin position="201"/>
        <end position="226"/>
    </location>
</feature>
<feature type="transmembrane region" description="Helical" evidence="2">
    <location>
        <begin position="284"/>
        <end position="303"/>
    </location>
</feature>
<dbReference type="EMBL" id="UOFH01000248">
    <property type="protein sequence ID" value="VAW63327.1"/>
    <property type="molecule type" value="Genomic_DNA"/>
</dbReference>
<evidence type="ECO:0000256" key="1">
    <source>
        <dbReference type="SAM" id="MobiDB-lite"/>
    </source>
</evidence>
<dbReference type="Pfam" id="PF01944">
    <property type="entry name" value="SpoIIM"/>
    <property type="match status" value="1"/>
</dbReference>
<name>A0A3B0XJM6_9ZZZZ</name>
<organism evidence="3">
    <name type="scientific">hydrothermal vent metagenome</name>
    <dbReference type="NCBI Taxonomy" id="652676"/>
    <lineage>
        <taxon>unclassified sequences</taxon>
        <taxon>metagenomes</taxon>
        <taxon>ecological metagenomes</taxon>
    </lineage>
</organism>
<dbReference type="InterPro" id="IPR002798">
    <property type="entry name" value="SpoIIM-like"/>
</dbReference>
<gene>
    <name evidence="3" type="ORF">MNBD_GAMMA08-965</name>
</gene>
<feature type="transmembrane region" description="Helical" evidence="2">
    <location>
        <begin position="246"/>
        <end position="264"/>
    </location>
</feature>
<evidence type="ECO:0008006" key="4">
    <source>
        <dbReference type="Google" id="ProtNLM"/>
    </source>
</evidence>
<proteinExistence type="predicted"/>
<dbReference type="PANTHER" id="PTHR35337:SF1">
    <property type="entry name" value="SLR1478 PROTEIN"/>
    <property type="match status" value="1"/>
</dbReference>
<protein>
    <recommendedName>
        <fullName evidence="4">Stage II sporulation protein M</fullName>
    </recommendedName>
</protein>